<evidence type="ECO:0000313" key="4">
    <source>
        <dbReference type="WormBase" id="W04E12.1"/>
    </source>
</evidence>
<sequence>MDMEDGCMVTEYDRRMNGVEGGKQIELALGDLERIVNNPKVTLETFLLMLMNYDDMEVRKKRYEELSEKFQKWSWAKVETLMFGGLQFKEVGSILTNFDAKNLKKIQMDLFDEEIGKEVAEEVADLEQWKNAKVIGLNEGCKLDLGIANFLHFDELTVALKRFTVEDAVTVREKLLKTAANTMEIAQVFEQQYTPKRRDQILCRRSGFQY</sequence>
<dbReference type="PANTHER" id="PTHR23014:SF1">
    <property type="entry name" value="DUF38 DOMAIN-CONTAINING PROTEIN-RELATED"/>
    <property type="match status" value="1"/>
</dbReference>
<dbReference type="Proteomes" id="UP000001940">
    <property type="component" value="Chromosome V"/>
</dbReference>
<dbReference type="AGR" id="WB:WBGene00012246"/>
<dbReference type="PaxDb" id="6239-W04E12.1"/>
<dbReference type="PANTHER" id="PTHR23014">
    <property type="entry name" value="F-BOX A PROTEIN"/>
    <property type="match status" value="1"/>
</dbReference>
<dbReference type="InterPro" id="IPR002900">
    <property type="entry name" value="DUF38/FTH_CAE_spp"/>
</dbReference>
<dbReference type="UCSC" id="W04E12.1">
    <property type="organism name" value="c. elegans"/>
</dbReference>
<dbReference type="WormBase" id="W04E12.1">
    <property type="protein sequence ID" value="CE18996"/>
    <property type="gene ID" value="WBGene00012246"/>
    <property type="gene designation" value="fbxa-131"/>
</dbReference>
<dbReference type="RefSeq" id="NP_507824.1">
    <property type="nucleotide sequence ID" value="NM_075423.1"/>
</dbReference>
<evidence type="ECO:0000313" key="2">
    <source>
        <dbReference type="EMBL" id="CAB04911.1"/>
    </source>
</evidence>
<dbReference type="Pfam" id="PF01827">
    <property type="entry name" value="FTH"/>
    <property type="match status" value="1"/>
</dbReference>
<dbReference type="KEGG" id="cel:CELE_W04E12.1"/>
<proteinExistence type="predicted"/>
<evidence type="ECO:0000313" key="3">
    <source>
        <dbReference type="Proteomes" id="UP000001940"/>
    </source>
</evidence>
<dbReference type="PhylomeDB" id="Q9XUL5"/>
<dbReference type="AlphaFoldDB" id="Q9XUL5"/>
<feature type="domain" description="DUF38" evidence="1">
    <location>
        <begin position="62"/>
        <end position="179"/>
    </location>
</feature>
<dbReference type="PIR" id="T26154">
    <property type="entry name" value="T26154"/>
</dbReference>
<gene>
    <name evidence="2 4" type="primary">fbxa-131</name>
    <name evidence="2" type="ORF">CELE_W04E12.1</name>
    <name evidence="4" type="ORF">W04E12.1</name>
</gene>
<dbReference type="HOGENOM" id="CLU_1311109_0_0_1"/>
<dbReference type="GeneID" id="189188"/>
<dbReference type="SMR" id="Q9XUL5"/>
<accession>Q9XUL5</accession>
<evidence type="ECO:0000259" key="1">
    <source>
        <dbReference type="Pfam" id="PF01827"/>
    </source>
</evidence>
<protein>
    <submittedName>
        <fullName evidence="2">DUF38 domain-containing protein</fullName>
    </submittedName>
</protein>
<keyword evidence="3" id="KW-1185">Reference proteome</keyword>
<organism evidence="2 3">
    <name type="scientific">Caenorhabditis elegans</name>
    <dbReference type="NCBI Taxonomy" id="6239"/>
    <lineage>
        <taxon>Eukaryota</taxon>
        <taxon>Metazoa</taxon>
        <taxon>Ecdysozoa</taxon>
        <taxon>Nematoda</taxon>
        <taxon>Chromadorea</taxon>
        <taxon>Rhabditida</taxon>
        <taxon>Rhabditina</taxon>
        <taxon>Rhabditomorpha</taxon>
        <taxon>Rhabditoidea</taxon>
        <taxon>Rhabditidae</taxon>
        <taxon>Peloderinae</taxon>
        <taxon>Caenorhabditis</taxon>
    </lineage>
</organism>
<dbReference type="CTD" id="189188"/>
<name>Q9XUL5_CAEEL</name>
<reference evidence="2 3" key="1">
    <citation type="journal article" date="1998" name="Science">
        <title>Genome sequence of the nematode C. elegans: a platform for investigating biology.</title>
        <authorList>
            <consortium name="The C. elegans sequencing consortium"/>
            <person name="Sulson J.E."/>
            <person name="Waterston R."/>
        </authorList>
    </citation>
    <scope>NUCLEOTIDE SEQUENCE [LARGE SCALE GENOMIC DNA]</scope>
    <source>
        <strain evidence="2 3">Bristol N2</strain>
    </source>
</reference>
<dbReference type="OrthoDB" id="5880599at2759"/>
<dbReference type="InParanoid" id="Q9XUL5"/>
<dbReference type="EMBL" id="BX284605">
    <property type="protein sequence ID" value="CAB04911.1"/>
    <property type="molecule type" value="Genomic_DNA"/>
</dbReference>